<evidence type="ECO:0008006" key="4">
    <source>
        <dbReference type="Google" id="ProtNLM"/>
    </source>
</evidence>
<evidence type="ECO:0000313" key="3">
    <source>
        <dbReference type="Proteomes" id="UP001432322"/>
    </source>
</evidence>
<reference evidence="2" key="1">
    <citation type="submission" date="2023-10" db="EMBL/GenBank/DDBJ databases">
        <title>Genome assembly of Pristionchus species.</title>
        <authorList>
            <person name="Yoshida K."/>
            <person name="Sommer R.J."/>
        </authorList>
    </citation>
    <scope>NUCLEOTIDE SEQUENCE</scope>
    <source>
        <strain evidence="2">RS5133</strain>
    </source>
</reference>
<proteinExistence type="predicted"/>
<dbReference type="EMBL" id="BTSY01000005">
    <property type="protein sequence ID" value="GMT27332.1"/>
    <property type="molecule type" value="Genomic_DNA"/>
</dbReference>
<name>A0AAV5W8K5_9BILA</name>
<gene>
    <name evidence="2" type="ORF">PFISCL1PPCAC_18629</name>
</gene>
<feature type="signal peptide" evidence="1">
    <location>
        <begin position="1"/>
        <end position="24"/>
    </location>
</feature>
<evidence type="ECO:0000313" key="2">
    <source>
        <dbReference type="EMBL" id="GMT27332.1"/>
    </source>
</evidence>
<comment type="caution">
    <text evidence="2">The sequence shown here is derived from an EMBL/GenBank/DDBJ whole genome shotgun (WGS) entry which is preliminary data.</text>
</comment>
<dbReference type="Proteomes" id="UP001432322">
    <property type="component" value="Unassembled WGS sequence"/>
</dbReference>
<dbReference type="AlphaFoldDB" id="A0AAV5W8K5"/>
<evidence type="ECO:0000256" key="1">
    <source>
        <dbReference type="SAM" id="SignalP"/>
    </source>
</evidence>
<keyword evidence="1" id="KW-0732">Signal</keyword>
<accession>A0AAV5W8K5</accession>
<keyword evidence="3" id="KW-1185">Reference proteome</keyword>
<feature type="non-terminal residue" evidence="2">
    <location>
        <position position="156"/>
    </location>
</feature>
<feature type="chain" id="PRO_5043495814" description="Pectinesterase inhibitor domain-containing protein" evidence="1">
    <location>
        <begin position="25"/>
        <end position="156"/>
    </location>
</feature>
<protein>
    <recommendedName>
        <fullName evidence="4">Pectinesterase inhibitor domain-containing protein</fullName>
    </recommendedName>
</protein>
<sequence>SVSAIFQIIRALLLLLSIVLLTQTREYKIDLERCIGKNPDYVRTCFMRKSCLTPTASSSGDDQNVLAKLETNAILTHCDVIVQIRAFNRSKSHIMMQVNGTLSNAKLDFEKGMEIFQAVPQLSCSASGIKTNPKLAGQYGTRQVFTHDLIFCSVTL</sequence>
<feature type="non-terminal residue" evidence="2">
    <location>
        <position position="1"/>
    </location>
</feature>
<organism evidence="2 3">
    <name type="scientific">Pristionchus fissidentatus</name>
    <dbReference type="NCBI Taxonomy" id="1538716"/>
    <lineage>
        <taxon>Eukaryota</taxon>
        <taxon>Metazoa</taxon>
        <taxon>Ecdysozoa</taxon>
        <taxon>Nematoda</taxon>
        <taxon>Chromadorea</taxon>
        <taxon>Rhabditida</taxon>
        <taxon>Rhabditina</taxon>
        <taxon>Diplogasteromorpha</taxon>
        <taxon>Diplogasteroidea</taxon>
        <taxon>Neodiplogasteridae</taxon>
        <taxon>Pristionchus</taxon>
    </lineage>
</organism>